<dbReference type="SMART" id="SM00717">
    <property type="entry name" value="SANT"/>
    <property type="match status" value="2"/>
</dbReference>
<dbReference type="InterPro" id="IPR017930">
    <property type="entry name" value="Myb_dom"/>
</dbReference>
<dbReference type="GO" id="GO:0005634">
    <property type="term" value="C:nucleus"/>
    <property type="evidence" value="ECO:0000318"/>
    <property type="project" value="GO_Central"/>
</dbReference>
<organism evidence="6 7">
    <name type="scientific">Trichomonas vaginalis (strain ATCC PRA-98 / G3)</name>
    <dbReference type="NCBI Taxonomy" id="412133"/>
    <lineage>
        <taxon>Eukaryota</taxon>
        <taxon>Metamonada</taxon>
        <taxon>Parabasalia</taxon>
        <taxon>Trichomonadida</taxon>
        <taxon>Trichomonadidae</taxon>
        <taxon>Trichomonas</taxon>
    </lineage>
</organism>
<reference evidence="6" key="2">
    <citation type="journal article" date="2007" name="Science">
        <title>Draft genome sequence of the sexually transmitted pathogen Trichomonas vaginalis.</title>
        <authorList>
            <person name="Carlton J.M."/>
            <person name="Hirt R.P."/>
            <person name="Silva J.C."/>
            <person name="Delcher A.L."/>
            <person name="Schatz M."/>
            <person name="Zhao Q."/>
            <person name="Wortman J.R."/>
            <person name="Bidwell S.L."/>
            <person name="Alsmark U.C.M."/>
            <person name="Besteiro S."/>
            <person name="Sicheritz-Ponten T."/>
            <person name="Noel C.J."/>
            <person name="Dacks J.B."/>
            <person name="Foster P.G."/>
            <person name="Simillion C."/>
            <person name="Van de Peer Y."/>
            <person name="Miranda-Saavedra D."/>
            <person name="Barton G.J."/>
            <person name="Westrop G.D."/>
            <person name="Mueller S."/>
            <person name="Dessi D."/>
            <person name="Fiori P.L."/>
            <person name="Ren Q."/>
            <person name="Paulsen I."/>
            <person name="Zhang H."/>
            <person name="Bastida-Corcuera F.D."/>
            <person name="Simoes-Barbosa A."/>
            <person name="Brown M.T."/>
            <person name="Hayes R.D."/>
            <person name="Mukherjee M."/>
            <person name="Okumura C.Y."/>
            <person name="Schneider R."/>
            <person name="Smith A.J."/>
            <person name="Vanacova S."/>
            <person name="Villalvazo M."/>
            <person name="Haas B.J."/>
            <person name="Pertea M."/>
            <person name="Feldblyum T.V."/>
            <person name="Utterback T.R."/>
            <person name="Shu C.L."/>
            <person name="Osoegawa K."/>
            <person name="de Jong P.J."/>
            <person name="Hrdy I."/>
            <person name="Horvathova L."/>
            <person name="Zubacova Z."/>
            <person name="Dolezal P."/>
            <person name="Malik S.B."/>
            <person name="Logsdon J.M. Jr."/>
            <person name="Henze K."/>
            <person name="Gupta A."/>
            <person name="Wang C.C."/>
            <person name="Dunne R.L."/>
            <person name="Upcroft J.A."/>
            <person name="Upcroft P."/>
            <person name="White O."/>
            <person name="Salzberg S.L."/>
            <person name="Tang P."/>
            <person name="Chiu C.-H."/>
            <person name="Lee Y.-S."/>
            <person name="Embley T.M."/>
            <person name="Coombs G.H."/>
            <person name="Mottram J.C."/>
            <person name="Tachezy J."/>
            <person name="Fraser-Liggett C.M."/>
            <person name="Johnson P.J."/>
        </authorList>
    </citation>
    <scope>NUCLEOTIDE SEQUENCE [LARGE SCALE GENOMIC DNA]</scope>
    <source>
        <strain evidence="6">G3</strain>
    </source>
</reference>
<name>A2GJC5_TRIV3</name>
<feature type="domain" description="Myb-like" evidence="4">
    <location>
        <begin position="67"/>
        <end position="117"/>
    </location>
</feature>
<dbReference type="VEuPathDB" id="TrichDB:TVAG_328000"/>
<reference evidence="6" key="1">
    <citation type="submission" date="2006-10" db="EMBL/GenBank/DDBJ databases">
        <authorList>
            <person name="Amadeo P."/>
            <person name="Zhao Q."/>
            <person name="Wortman J."/>
            <person name="Fraser-Liggett C."/>
            <person name="Carlton J."/>
        </authorList>
    </citation>
    <scope>NUCLEOTIDE SEQUENCE</scope>
    <source>
        <strain evidence="6">G3</strain>
    </source>
</reference>
<dbReference type="PROSITE" id="PS50090">
    <property type="entry name" value="MYB_LIKE"/>
    <property type="match status" value="2"/>
</dbReference>
<keyword evidence="1" id="KW-0677">Repeat</keyword>
<feature type="region of interest" description="Disordered" evidence="3">
    <location>
        <begin position="1"/>
        <end position="26"/>
    </location>
</feature>
<dbReference type="InParanoid" id="A2GJC5"/>
<gene>
    <name evidence="6" type="ORF">TVAG_328000</name>
</gene>
<dbReference type="FunFam" id="1.10.10.60:FF:000010">
    <property type="entry name" value="Transcriptional activator Myb isoform A"/>
    <property type="match status" value="1"/>
</dbReference>
<sequence length="176" mass="20967">MILTNLSKRSLGSIGKPHPKTQFTSKEDQQLMSLVQIYGDNNWEVIAQLMEGRNVRQCRERYTKYLSPDINRDPWSREEDNLLIEKHNQFGPKWVKISKFFNKRTDAAIKNRWNILLRQLPIRPDSPSSEPEPEQHENELEIATPEIISEKDQLFYVFERFAQNFYMCEENAFDSW</sequence>
<dbReference type="SUPFAM" id="SSF46689">
    <property type="entry name" value="Homeodomain-like"/>
    <property type="match status" value="1"/>
</dbReference>
<feature type="domain" description="HTH myb-type" evidence="5">
    <location>
        <begin position="67"/>
        <end position="121"/>
    </location>
</feature>
<dbReference type="GO" id="GO:0000978">
    <property type="term" value="F:RNA polymerase II cis-regulatory region sequence-specific DNA binding"/>
    <property type="evidence" value="ECO:0000318"/>
    <property type="project" value="GO_Central"/>
</dbReference>
<dbReference type="GO" id="GO:0000981">
    <property type="term" value="F:DNA-binding transcription factor activity, RNA polymerase II-specific"/>
    <property type="evidence" value="ECO:0000318"/>
    <property type="project" value="GO_Central"/>
</dbReference>
<dbReference type="eggNOG" id="KOG0048">
    <property type="taxonomic scope" value="Eukaryota"/>
</dbReference>
<dbReference type="VEuPathDB" id="TrichDB:TVAGG3_0215110"/>
<protein>
    <submittedName>
        <fullName evidence="6">Myb-like DNA-binding domain containing protein</fullName>
    </submittedName>
</protein>
<evidence type="ECO:0000256" key="1">
    <source>
        <dbReference type="ARBA" id="ARBA00022737"/>
    </source>
</evidence>
<dbReference type="InterPro" id="IPR001005">
    <property type="entry name" value="SANT/Myb"/>
</dbReference>
<evidence type="ECO:0000256" key="2">
    <source>
        <dbReference type="ARBA" id="ARBA00023125"/>
    </source>
</evidence>
<dbReference type="Pfam" id="PF13921">
    <property type="entry name" value="Myb_DNA-bind_6"/>
    <property type="match status" value="1"/>
</dbReference>
<feature type="domain" description="Myb-like" evidence="4">
    <location>
        <begin position="20"/>
        <end position="66"/>
    </location>
</feature>
<dbReference type="InterPro" id="IPR050560">
    <property type="entry name" value="MYB_TF"/>
</dbReference>
<accession>A2GJC5</accession>
<dbReference type="GO" id="GO:0006355">
    <property type="term" value="P:regulation of DNA-templated transcription"/>
    <property type="evidence" value="ECO:0000318"/>
    <property type="project" value="GO_Central"/>
</dbReference>
<keyword evidence="2 6" id="KW-0238">DNA-binding</keyword>
<dbReference type="PROSITE" id="PS51294">
    <property type="entry name" value="HTH_MYB"/>
    <property type="match status" value="2"/>
</dbReference>
<dbReference type="PANTHER" id="PTHR45614:SF253">
    <property type="entry name" value="CHROMOSOME UNDETERMINED SCAFFOLD_38, WHOLE GENOME SHOTGUN SEQUENCE"/>
    <property type="match status" value="1"/>
</dbReference>
<dbReference type="KEGG" id="tva:4740373"/>
<dbReference type="Proteomes" id="UP000001542">
    <property type="component" value="Unassembled WGS sequence"/>
</dbReference>
<proteinExistence type="predicted"/>
<evidence type="ECO:0000256" key="3">
    <source>
        <dbReference type="SAM" id="MobiDB-lite"/>
    </source>
</evidence>
<evidence type="ECO:0000259" key="5">
    <source>
        <dbReference type="PROSITE" id="PS51294"/>
    </source>
</evidence>
<evidence type="ECO:0000313" key="6">
    <source>
        <dbReference type="EMBL" id="EAX82742.1"/>
    </source>
</evidence>
<dbReference type="RefSeq" id="XP_001295672.1">
    <property type="nucleotide sequence ID" value="XM_001295671.1"/>
</dbReference>
<evidence type="ECO:0000259" key="4">
    <source>
        <dbReference type="PROSITE" id="PS50090"/>
    </source>
</evidence>
<dbReference type="InterPro" id="IPR009057">
    <property type="entry name" value="Homeodomain-like_sf"/>
</dbReference>
<dbReference type="PANTHER" id="PTHR45614">
    <property type="entry name" value="MYB PROTEIN-RELATED"/>
    <property type="match status" value="1"/>
</dbReference>
<dbReference type="AlphaFoldDB" id="A2GJC5"/>
<feature type="domain" description="HTH myb-type" evidence="5">
    <location>
        <begin position="15"/>
        <end position="66"/>
    </location>
</feature>
<evidence type="ECO:0000313" key="7">
    <source>
        <dbReference type="Proteomes" id="UP000001542"/>
    </source>
</evidence>
<dbReference type="SMR" id="A2GJC5"/>
<dbReference type="CDD" id="cd00167">
    <property type="entry name" value="SANT"/>
    <property type="match status" value="2"/>
</dbReference>
<dbReference type="STRING" id="5722.A2GJC5"/>
<feature type="compositionally biased region" description="Polar residues" evidence="3">
    <location>
        <begin position="1"/>
        <end position="10"/>
    </location>
</feature>
<keyword evidence="7" id="KW-1185">Reference proteome</keyword>
<dbReference type="Gene3D" id="1.10.10.60">
    <property type="entry name" value="Homeodomain-like"/>
    <property type="match status" value="2"/>
</dbReference>
<dbReference type="EMBL" id="DS116447">
    <property type="protein sequence ID" value="EAX82742.1"/>
    <property type="molecule type" value="Genomic_DNA"/>
</dbReference>
<dbReference type="OrthoDB" id="2143914at2759"/>